<evidence type="ECO:0000256" key="1">
    <source>
        <dbReference type="SAM" id="Phobius"/>
    </source>
</evidence>
<dbReference type="RefSeq" id="WP_171677961.1">
    <property type="nucleotide sequence ID" value="NZ_BAAAGT010000008.1"/>
</dbReference>
<keyword evidence="4" id="KW-1185">Reference proteome</keyword>
<dbReference type="EMBL" id="JABJRC010000009">
    <property type="protein sequence ID" value="NOL44717.1"/>
    <property type="molecule type" value="Genomic_DNA"/>
</dbReference>
<dbReference type="AlphaFoldDB" id="A0A7Y4P1W6"/>
<evidence type="ECO:0000313" key="2">
    <source>
        <dbReference type="EMBL" id="MBB6566995.1"/>
    </source>
</evidence>
<evidence type="ECO:0000313" key="3">
    <source>
        <dbReference type="EMBL" id="NOL44717.1"/>
    </source>
</evidence>
<keyword evidence="1" id="KW-0812">Transmembrane</keyword>
<keyword evidence="1" id="KW-0472">Membrane</keyword>
<sequence length="169" mass="17757">MLELSIDQRGSNLVRQVKVRPGSGIYQTSHPPGSLGLEVPQTVAAKAGHKLTVPYQLTRSSNRPDTPTKVSITAQGLRVHGDAARTVDCVGDRATGQFTLTGAPGDYVVQVAAVGDYNRPIGNVAVHIAAETSAGDTPRLIAGALLVFAAIGVTRWGAVRRSRSKKPQP</sequence>
<reference evidence="2 5" key="2">
    <citation type="submission" date="2020-08" db="EMBL/GenBank/DDBJ databases">
        <title>Sequencing the genomes of 1000 actinobacteria strains.</title>
        <authorList>
            <person name="Klenk H.-P."/>
        </authorList>
    </citation>
    <scope>NUCLEOTIDE SEQUENCE [LARGE SCALE GENOMIC DNA]</scope>
    <source>
        <strain evidence="2 5">DSM 15626</strain>
    </source>
</reference>
<comment type="caution">
    <text evidence="3">The sequence shown here is derived from an EMBL/GenBank/DDBJ whole genome shotgun (WGS) entry which is preliminary data.</text>
</comment>
<protein>
    <submittedName>
        <fullName evidence="3">Uncharacterized protein</fullName>
    </submittedName>
</protein>
<name>A0A7Y4P1W6_9ACTN</name>
<dbReference type="Proteomes" id="UP000534306">
    <property type="component" value="Unassembled WGS sequence"/>
</dbReference>
<reference evidence="3 4" key="1">
    <citation type="submission" date="2020-05" db="EMBL/GenBank/DDBJ databases">
        <title>Genome sequence of Kribbella sandramycini ATCC 39419.</title>
        <authorList>
            <person name="Maclea K.S."/>
            <person name="Fair J.L."/>
        </authorList>
    </citation>
    <scope>NUCLEOTIDE SEQUENCE [LARGE SCALE GENOMIC DNA]</scope>
    <source>
        <strain evidence="3 4">ATCC 39419</strain>
    </source>
</reference>
<organism evidence="3 4">
    <name type="scientific">Kribbella sandramycini</name>
    <dbReference type="NCBI Taxonomy" id="60450"/>
    <lineage>
        <taxon>Bacteria</taxon>
        <taxon>Bacillati</taxon>
        <taxon>Actinomycetota</taxon>
        <taxon>Actinomycetes</taxon>
        <taxon>Propionibacteriales</taxon>
        <taxon>Kribbellaceae</taxon>
        <taxon>Kribbella</taxon>
    </lineage>
</organism>
<dbReference type="Proteomes" id="UP000553957">
    <property type="component" value="Unassembled WGS sequence"/>
</dbReference>
<keyword evidence="1" id="KW-1133">Transmembrane helix</keyword>
<dbReference type="EMBL" id="JACHKF010000001">
    <property type="protein sequence ID" value="MBB6566995.1"/>
    <property type="molecule type" value="Genomic_DNA"/>
</dbReference>
<evidence type="ECO:0000313" key="4">
    <source>
        <dbReference type="Proteomes" id="UP000534306"/>
    </source>
</evidence>
<proteinExistence type="predicted"/>
<feature type="transmembrane region" description="Helical" evidence="1">
    <location>
        <begin position="140"/>
        <end position="158"/>
    </location>
</feature>
<evidence type="ECO:0000313" key="5">
    <source>
        <dbReference type="Proteomes" id="UP000553957"/>
    </source>
</evidence>
<accession>A0A7Y4P1W6</accession>
<gene>
    <name evidence="2" type="ORF">HNR71_002632</name>
    <name evidence="3" type="ORF">HPO96_31155</name>
</gene>